<dbReference type="InterPro" id="IPR041677">
    <property type="entry name" value="DNA2/NAM7_AAA_11"/>
</dbReference>
<comment type="caution">
    <text evidence="2">The sequence shown here is derived from an EMBL/GenBank/DDBJ whole genome shotgun (WGS) entry which is preliminary data.</text>
</comment>
<name>A0A3E0VAC3_9MICO</name>
<dbReference type="Pfam" id="PF13086">
    <property type="entry name" value="AAA_11"/>
    <property type="match status" value="1"/>
</dbReference>
<organism evidence="2 3">
    <name type="scientific">Subtercola boreus</name>
    <dbReference type="NCBI Taxonomy" id="120213"/>
    <lineage>
        <taxon>Bacteria</taxon>
        <taxon>Bacillati</taxon>
        <taxon>Actinomycetota</taxon>
        <taxon>Actinomycetes</taxon>
        <taxon>Micrococcales</taxon>
        <taxon>Microbacteriaceae</taxon>
        <taxon>Subtercola</taxon>
    </lineage>
</organism>
<dbReference type="PANTHER" id="PTHR43788:SF8">
    <property type="entry name" value="DNA-BINDING PROTEIN SMUBP-2"/>
    <property type="match status" value="1"/>
</dbReference>
<gene>
    <name evidence="2" type="ORF">B7R21_19160</name>
</gene>
<sequence length="361" mass="39841">MHKLLQSLEERSDVSESDPTRVGLVFDRVTSASILDDALLFDPDLASVGGTELDAAASSYQRDDLSHLAANAVRIRRLAAQRLKLVLDANPDQHLKLKTEVTRKTRFTPVRRLLSDLPEVMLSAKPVWAMSPLQVSRLLPLKESFDLVIFDEASQVKPADAIPAILRGRQLIVAGDSRQLPPTEFFTKTLDDQDDGIDEDATLDSVAAVETAPRRMGSMTRDAESILFAMDRLLAGQSRRLLWHYRSRDERLIAVSNSRIYDRSLTTFPAADTPDAIAHIEVPPSPGIDGGTNSPEKEVSEVVNAVRAHALAHPDESLGVIAFGVKHQHRLEIALEAAFQEDPTLYATLNQNEAEPFFVKA</sequence>
<dbReference type="InterPro" id="IPR027417">
    <property type="entry name" value="P-loop_NTPase"/>
</dbReference>
<evidence type="ECO:0000313" key="3">
    <source>
        <dbReference type="Proteomes" id="UP000256709"/>
    </source>
</evidence>
<reference evidence="2 3" key="1">
    <citation type="submission" date="2017-04" db="EMBL/GenBank/DDBJ databases">
        <title>Comparative genome analysis of Subtercola boreus.</title>
        <authorList>
            <person name="Cho Y.-J."/>
            <person name="Cho A."/>
            <person name="Kim O.-S."/>
            <person name="Lee J.-I."/>
        </authorList>
    </citation>
    <scope>NUCLEOTIDE SEQUENCE [LARGE SCALE GENOMIC DNA]</scope>
    <source>
        <strain evidence="2 3">P27444</strain>
    </source>
</reference>
<dbReference type="AlphaFoldDB" id="A0A3E0VAC3"/>
<evidence type="ECO:0000313" key="2">
    <source>
        <dbReference type="EMBL" id="RFA06651.1"/>
    </source>
</evidence>
<accession>A0A3E0VAC3</accession>
<dbReference type="PANTHER" id="PTHR43788">
    <property type="entry name" value="DNA2/NAM7 HELICASE FAMILY MEMBER"/>
    <property type="match status" value="1"/>
</dbReference>
<proteinExistence type="predicted"/>
<evidence type="ECO:0000259" key="1">
    <source>
        <dbReference type="Pfam" id="PF13086"/>
    </source>
</evidence>
<dbReference type="Gene3D" id="3.40.50.300">
    <property type="entry name" value="P-loop containing nucleotide triphosphate hydrolases"/>
    <property type="match status" value="1"/>
</dbReference>
<dbReference type="EMBL" id="NBXA01000066">
    <property type="protein sequence ID" value="RFA06651.1"/>
    <property type="molecule type" value="Genomic_DNA"/>
</dbReference>
<feature type="domain" description="DNA2/NAM7 helicase helicase" evidence="1">
    <location>
        <begin position="141"/>
        <end position="183"/>
    </location>
</feature>
<dbReference type="InterPro" id="IPR050534">
    <property type="entry name" value="Coronavir_polyprotein_1ab"/>
</dbReference>
<protein>
    <recommendedName>
        <fullName evidence="1">DNA2/NAM7 helicase helicase domain-containing protein</fullName>
    </recommendedName>
</protein>
<dbReference type="SUPFAM" id="SSF52540">
    <property type="entry name" value="P-loop containing nucleoside triphosphate hydrolases"/>
    <property type="match status" value="1"/>
</dbReference>
<dbReference type="Proteomes" id="UP000256709">
    <property type="component" value="Unassembled WGS sequence"/>
</dbReference>
<dbReference type="GO" id="GO:0043139">
    <property type="term" value="F:5'-3' DNA helicase activity"/>
    <property type="evidence" value="ECO:0007669"/>
    <property type="project" value="TreeGrafter"/>
</dbReference>